<dbReference type="InterPro" id="IPR023155">
    <property type="entry name" value="Cyt_c-552/4"/>
</dbReference>
<name>A0A3A4P3G6_ABYX5</name>
<reference evidence="2 3" key="1">
    <citation type="journal article" date="2017" name="ISME J.">
        <title>Energy and carbon metabolisms in a deep terrestrial subsurface fluid microbial community.</title>
        <authorList>
            <person name="Momper L."/>
            <person name="Jungbluth S.P."/>
            <person name="Lee M.D."/>
            <person name="Amend J.P."/>
        </authorList>
    </citation>
    <scope>NUCLEOTIDE SEQUENCE [LARGE SCALE GENOMIC DNA]</scope>
    <source>
        <strain evidence="2">SURF_5</strain>
    </source>
</reference>
<dbReference type="Gene3D" id="1.10.1130.10">
    <property type="entry name" value="Flavocytochrome C3, Chain A"/>
    <property type="match status" value="1"/>
</dbReference>
<comment type="caution">
    <text evidence="2">The sequence shown here is derived from an EMBL/GenBank/DDBJ whole genome shotgun (WGS) entry which is preliminary data.</text>
</comment>
<dbReference type="SUPFAM" id="SSF48695">
    <property type="entry name" value="Multiheme cytochromes"/>
    <property type="match status" value="1"/>
</dbReference>
<sequence>MQRRTQRESLLRESAYPGRATLALLLSFGVFLIGGCASEHFRMLTRVEQHYPSASQCGECHIEIYKEWTESLHSKSYSSDSFRLATNDHSFEDCLGCHTPVSIHAAGVPAARNAIREEGVTCISCHFNQGTLIGPIEPTATVVPHEVGVEKEFFTTSSLCGTCHQGTYEEWRNAAIENKKNCQDCHMPKVKRKVTQADSLTSKILVSMEEEHMLRRHTFSFEKMEAPEEAVSLDVRWECEEQGGFAEVNVINLLPHFIPTGDFGFRKATLSLTVKSDDGKTLLEQAVDIYKETQTALRPLERRAFRFSLPLEASRLEIVLKREGQDGAHRFIIDQHLFVKGETNW</sequence>
<protein>
    <recommendedName>
        <fullName evidence="1">Cytochrome c-552/4 domain-containing protein</fullName>
    </recommendedName>
</protein>
<dbReference type="InterPro" id="IPR036280">
    <property type="entry name" value="Multihaem_cyt_sf"/>
</dbReference>
<organism evidence="2 3">
    <name type="scientific">Abyssobacteria bacterium (strain SURF_5)</name>
    <dbReference type="NCBI Taxonomy" id="2093360"/>
    <lineage>
        <taxon>Bacteria</taxon>
        <taxon>Pseudomonadati</taxon>
        <taxon>Candidatus Hydrogenedentota</taxon>
        <taxon>Candidatus Abyssobacteria</taxon>
    </lineage>
</organism>
<dbReference type="Pfam" id="PF13435">
    <property type="entry name" value="Cytochrome_C554"/>
    <property type="match status" value="1"/>
</dbReference>
<feature type="domain" description="Cytochrome c-552/4" evidence="1">
    <location>
        <begin position="56"/>
        <end position="126"/>
    </location>
</feature>
<dbReference type="AlphaFoldDB" id="A0A3A4P3G6"/>
<dbReference type="EMBL" id="QZKU01000019">
    <property type="protein sequence ID" value="RJP25689.1"/>
    <property type="molecule type" value="Genomic_DNA"/>
</dbReference>
<proteinExistence type="predicted"/>
<evidence type="ECO:0000313" key="3">
    <source>
        <dbReference type="Proteomes" id="UP000265882"/>
    </source>
</evidence>
<evidence type="ECO:0000259" key="1">
    <source>
        <dbReference type="Pfam" id="PF13435"/>
    </source>
</evidence>
<evidence type="ECO:0000313" key="2">
    <source>
        <dbReference type="EMBL" id="RJP25689.1"/>
    </source>
</evidence>
<gene>
    <name evidence="2" type="ORF">C4520_02105</name>
</gene>
<accession>A0A3A4P3G6</accession>
<dbReference type="Proteomes" id="UP000265882">
    <property type="component" value="Unassembled WGS sequence"/>
</dbReference>